<keyword evidence="2" id="KW-0472">Membrane</keyword>
<evidence type="ECO:0008006" key="5">
    <source>
        <dbReference type="Google" id="ProtNLM"/>
    </source>
</evidence>
<evidence type="ECO:0000313" key="4">
    <source>
        <dbReference type="Proteomes" id="UP000241107"/>
    </source>
</evidence>
<reference evidence="3 4" key="1">
    <citation type="submission" date="2018-03" db="EMBL/GenBank/DDBJ databases">
        <title>Candida pseudohaemulonii genome assembly and annotation.</title>
        <authorList>
            <person name="Munoz J.F."/>
            <person name="Gade L.G."/>
            <person name="Chow N.A."/>
            <person name="Litvintseva A.P."/>
            <person name="Loparev V.N."/>
            <person name="Cuomo C.A."/>
        </authorList>
    </citation>
    <scope>NUCLEOTIDE SEQUENCE [LARGE SCALE GENOMIC DNA]</scope>
    <source>
        <strain evidence="3 4">B12108</strain>
    </source>
</reference>
<evidence type="ECO:0000256" key="1">
    <source>
        <dbReference type="SAM" id="MobiDB-lite"/>
    </source>
</evidence>
<dbReference type="RefSeq" id="XP_024713254.1">
    <property type="nucleotide sequence ID" value="XM_024858344.1"/>
</dbReference>
<dbReference type="GeneID" id="36566377"/>
<protein>
    <recommendedName>
        <fullName evidence="5">ER membrane protein complex subunit 7 beta-sandwich domain-containing protein</fullName>
    </recommendedName>
</protein>
<accession>A0A2P7YP40</accession>
<name>A0A2P7YP40_9ASCO</name>
<evidence type="ECO:0000313" key="3">
    <source>
        <dbReference type="EMBL" id="PSK37744.1"/>
    </source>
</evidence>
<dbReference type="STRING" id="418784.A0A2P7YP40"/>
<keyword evidence="2" id="KW-1133">Transmembrane helix</keyword>
<dbReference type="EMBL" id="PYFQ01000007">
    <property type="protein sequence ID" value="PSK37744.1"/>
    <property type="molecule type" value="Genomic_DNA"/>
</dbReference>
<dbReference type="Proteomes" id="UP000241107">
    <property type="component" value="Unassembled WGS sequence"/>
</dbReference>
<proteinExistence type="predicted"/>
<organism evidence="3 4">
    <name type="scientific">Candidozyma pseudohaemuli</name>
    <dbReference type="NCBI Taxonomy" id="418784"/>
    <lineage>
        <taxon>Eukaryota</taxon>
        <taxon>Fungi</taxon>
        <taxon>Dikarya</taxon>
        <taxon>Ascomycota</taxon>
        <taxon>Saccharomycotina</taxon>
        <taxon>Pichiomycetes</taxon>
        <taxon>Metschnikowiaceae</taxon>
        <taxon>Candidozyma</taxon>
    </lineage>
</organism>
<sequence>MKLSSIFGAACVVQGIVGLGFKAQFVNVPEEKLELENKRVGKTLPIHRNYPSRIDAQIVGLGSKYGESHKYLVKKLYEFDVEDLAVGEYELLVHSHDFHIRKNRYRVSVGENEISVLDDFYGIEEVNATSARVVSAESPLQIEASKIKVYDESPQNKLVEMLMQSPFGFIFRNRLYTIMFVVCMGLMILPTAILWFFPELADQFADMQKEAYEKRAERAEAEKQQAAAPVKPSKSKRRA</sequence>
<dbReference type="OrthoDB" id="4085072at2759"/>
<dbReference type="AlphaFoldDB" id="A0A2P7YP40"/>
<keyword evidence="4" id="KW-1185">Reference proteome</keyword>
<comment type="caution">
    <text evidence="3">The sequence shown here is derived from an EMBL/GenBank/DDBJ whole genome shotgun (WGS) entry which is preliminary data.</text>
</comment>
<keyword evidence="2" id="KW-0812">Transmembrane</keyword>
<evidence type="ECO:0000256" key="2">
    <source>
        <dbReference type="SAM" id="Phobius"/>
    </source>
</evidence>
<feature type="transmembrane region" description="Helical" evidence="2">
    <location>
        <begin position="175"/>
        <end position="197"/>
    </location>
</feature>
<dbReference type="VEuPathDB" id="FungiDB:C7M61_002988"/>
<gene>
    <name evidence="3" type="ORF">C7M61_002988</name>
</gene>
<feature type="region of interest" description="Disordered" evidence="1">
    <location>
        <begin position="215"/>
        <end position="239"/>
    </location>
</feature>